<evidence type="ECO:0000259" key="7">
    <source>
        <dbReference type="Pfam" id="PF00520"/>
    </source>
</evidence>
<keyword evidence="4 6" id="KW-0472">Membrane</keyword>
<feature type="compositionally biased region" description="Acidic residues" evidence="5">
    <location>
        <begin position="263"/>
        <end position="274"/>
    </location>
</feature>
<feature type="compositionally biased region" description="Polar residues" evidence="5">
    <location>
        <begin position="1"/>
        <end position="10"/>
    </location>
</feature>
<feature type="region of interest" description="Disordered" evidence="5">
    <location>
        <begin position="234"/>
        <end position="274"/>
    </location>
</feature>
<dbReference type="InterPro" id="IPR005821">
    <property type="entry name" value="Ion_trans_dom"/>
</dbReference>
<evidence type="ECO:0000256" key="5">
    <source>
        <dbReference type="SAM" id="MobiDB-lite"/>
    </source>
</evidence>
<reference evidence="8" key="1">
    <citation type="submission" date="2014-08" db="EMBL/GenBank/DDBJ databases">
        <authorList>
            <person name="Sharma Rahul"/>
            <person name="Thines Marco"/>
        </authorList>
    </citation>
    <scope>NUCLEOTIDE SEQUENCE</scope>
</reference>
<accession>A0A0F7SIH9</accession>
<proteinExistence type="predicted"/>
<feature type="transmembrane region" description="Helical" evidence="6">
    <location>
        <begin position="101"/>
        <end position="124"/>
    </location>
</feature>
<sequence length="274" mass="30138">MANNRPSSADNEVVFDQSTEDEWDSNSVVDPERGHERSPGEGYPTQDGPLGSQYRLSRPEVIKGFANRIVHSRSYIILYLGMAALSITTVVLSLQSECPPISFYILEVVVNLVMILEVGIRLVAFGRQFYQSIFNLLDLLITLFCIITLLVVFWTPCSSREEVLDDVILVVRNVFQFGRLAVLMRRSGTSLLTNPTPIDLSSARQAAYALDLDLEDEEAGRLITGARAGSVGGDGAGYVPVQAEPPRRGVGPVGGDRGRDGLTEDDEDMWDRLS</sequence>
<dbReference type="Gene3D" id="1.20.120.350">
    <property type="entry name" value="Voltage-gated potassium channels. Chain C"/>
    <property type="match status" value="1"/>
</dbReference>
<comment type="subcellular location">
    <subcellularLocation>
        <location evidence="1">Membrane</location>
        <topology evidence="1">Multi-pass membrane protein</topology>
    </subcellularLocation>
</comment>
<feature type="region of interest" description="Disordered" evidence="5">
    <location>
        <begin position="1"/>
        <end position="52"/>
    </location>
</feature>
<protein>
    <submittedName>
        <fullName evidence="8">Wsc domain-containing protein</fullName>
    </submittedName>
</protein>
<dbReference type="GO" id="GO:0016020">
    <property type="term" value="C:membrane"/>
    <property type="evidence" value="ECO:0007669"/>
    <property type="project" value="UniProtKB-SubCell"/>
</dbReference>
<keyword evidence="3 6" id="KW-1133">Transmembrane helix</keyword>
<dbReference type="InterPro" id="IPR027359">
    <property type="entry name" value="Volt_channel_dom_sf"/>
</dbReference>
<evidence type="ECO:0000256" key="2">
    <source>
        <dbReference type="ARBA" id="ARBA00022692"/>
    </source>
</evidence>
<feature type="domain" description="Ion transport" evidence="7">
    <location>
        <begin position="77"/>
        <end position="189"/>
    </location>
</feature>
<name>A0A0F7SIH9_PHARH</name>
<feature type="transmembrane region" description="Helical" evidence="6">
    <location>
        <begin position="76"/>
        <end position="95"/>
    </location>
</feature>
<organism evidence="8">
    <name type="scientific">Phaffia rhodozyma</name>
    <name type="common">Yeast</name>
    <name type="synonym">Xanthophyllomyces dendrorhous</name>
    <dbReference type="NCBI Taxonomy" id="264483"/>
    <lineage>
        <taxon>Eukaryota</taxon>
        <taxon>Fungi</taxon>
        <taxon>Dikarya</taxon>
        <taxon>Basidiomycota</taxon>
        <taxon>Agaricomycotina</taxon>
        <taxon>Tremellomycetes</taxon>
        <taxon>Cystofilobasidiales</taxon>
        <taxon>Mrakiaceae</taxon>
        <taxon>Phaffia</taxon>
    </lineage>
</organism>
<keyword evidence="2 6" id="KW-0812">Transmembrane</keyword>
<evidence type="ECO:0000256" key="4">
    <source>
        <dbReference type="ARBA" id="ARBA00023136"/>
    </source>
</evidence>
<dbReference type="Pfam" id="PF00520">
    <property type="entry name" value="Ion_trans"/>
    <property type="match status" value="1"/>
</dbReference>
<dbReference type="AlphaFoldDB" id="A0A0F7SIH9"/>
<feature type="transmembrane region" description="Helical" evidence="6">
    <location>
        <begin position="136"/>
        <end position="154"/>
    </location>
</feature>
<evidence type="ECO:0000313" key="8">
    <source>
        <dbReference type="EMBL" id="CDZ96752.1"/>
    </source>
</evidence>
<feature type="compositionally biased region" description="Basic and acidic residues" evidence="5">
    <location>
        <begin position="30"/>
        <end position="39"/>
    </location>
</feature>
<dbReference type="EMBL" id="LN483167">
    <property type="protein sequence ID" value="CDZ96752.1"/>
    <property type="molecule type" value="Genomic_DNA"/>
</dbReference>
<dbReference type="PANTHER" id="PTHR38483">
    <property type="entry name" value="CHROMOSOME 1, WHOLE GENOME SHOTGUN SEQUENCE"/>
    <property type="match status" value="1"/>
</dbReference>
<evidence type="ECO:0000256" key="3">
    <source>
        <dbReference type="ARBA" id="ARBA00022989"/>
    </source>
</evidence>
<dbReference type="PANTHER" id="PTHR38483:SF1">
    <property type="entry name" value="ION TRANSPORT DOMAIN-CONTAINING PROTEIN"/>
    <property type="match status" value="1"/>
</dbReference>
<evidence type="ECO:0000256" key="6">
    <source>
        <dbReference type="SAM" id="Phobius"/>
    </source>
</evidence>
<evidence type="ECO:0000256" key="1">
    <source>
        <dbReference type="ARBA" id="ARBA00004141"/>
    </source>
</evidence>